<evidence type="ECO:0000256" key="4">
    <source>
        <dbReference type="ARBA" id="ARBA00022723"/>
    </source>
</evidence>
<dbReference type="SMART" id="SM00535">
    <property type="entry name" value="RIBOc"/>
    <property type="match status" value="1"/>
</dbReference>
<feature type="domain" description="RNase III" evidence="11">
    <location>
        <begin position="19"/>
        <end position="161"/>
    </location>
</feature>
<dbReference type="PROSITE" id="PS50142">
    <property type="entry name" value="RNASE_3_2"/>
    <property type="match status" value="1"/>
</dbReference>
<evidence type="ECO:0000313" key="12">
    <source>
        <dbReference type="EMBL" id="KZM82766.1"/>
    </source>
</evidence>
<accession>A0A175YGG0</accession>
<dbReference type="GO" id="GO:0004525">
    <property type="term" value="F:ribonuclease III activity"/>
    <property type="evidence" value="ECO:0007669"/>
    <property type="project" value="InterPro"/>
</dbReference>
<evidence type="ECO:0008006" key="13">
    <source>
        <dbReference type="Google" id="ProtNLM"/>
    </source>
</evidence>
<evidence type="ECO:0000256" key="3">
    <source>
        <dbReference type="ARBA" id="ARBA00022722"/>
    </source>
</evidence>
<dbReference type="AlphaFoldDB" id="A0A175YGG0"/>
<keyword evidence="7" id="KW-0460">Magnesium</keyword>
<dbReference type="GO" id="GO:0005737">
    <property type="term" value="C:cytoplasm"/>
    <property type="evidence" value="ECO:0007669"/>
    <property type="project" value="TreeGrafter"/>
</dbReference>
<keyword evidence="6" id="KW-0378">Hydrolase</keyword>
<gene>
    <name evidence="12" type="ORF">DCAR_030335</name>
</gene>
<dbReference type="Pfam" id="PF00636">
    <property type="entry name" value="Ribonuclease_3"/>
    <property type="match status" value="1"/>
</dbReference>
<dbReference type="PROSITE" id="PS50137">
    <property type="entry name" value="DS_RBD"/>
    <property type="match status" value="1"/>
</dbReference>
<proteinExistence type="predicted"/>
<dbReference type="SMART" id="SM00358">
    <property type="entry name" value="DSRM"/>
    <property type="match status" value="1"/>
</dbReference>
<dbReference type="EMBL" id="LNRQ01000009">
    <property type="protein sequence ID" value="KZM82766.1"/>
    <property type="molecule type" value="Genomic_DNA"/>
</dbReference>
<dbReference type="PANTHER" id="PTHR14950:SF49">
    <property type="entry name" value="RIBONUCLEASE 3-LIKE PROTEIN 2-RELATED"/>
    <property type="match status" value="1"/>
</dbReference>
<evidence type="ECO:0000256" key="2">
    <source>
        <dbReference type="ARBA" id="ARBA00001946"/>
    </source>
</evidence>
<keyword evidence="8 9" id="KW-0694">RNA-binding</keyword>
<dbReference type="FunFam" id="1.10.1520.10:FF:000004">
    <property type="entry name" value="Endoribonuclease dicer-like 1"/>
    <property type="match status" value="1"/>
</dbReference>
<keyword evidence="4" id="KW-0479">Metal-binding</keyword>
<dbReference type="Gene3D" id="1.10.1520.10">
    <property type="entry name" value="Ribonuclease III domain"/>
    <property type="match status" value="1"/>
</dbReference>
<reference evidence="12" key="1">
    <citation type="journal article" date="2016" name="Nat. Genet.">
        <title>A high-quality carrot genome assembly provides new insights into carotenoid accumulation and asterid genome evolution.</title>
        <authorList>
            <person name="Iorizzo M."/>
            <person name="Ellison S."/>
            <person name="Senalik D."/>
            <person name="Zeng P."/>
            <person name="Satapoomin P."/>
            <person name="Huang J."/>
            <person name="Bowman M."/>
            <person name="Iovene M."/>
            <person name="Sanseverino W."/>
            <person name="Cavagnaro P."/>
            <person name="Yildiz M."/>
            <person name="Macko-Podgorni A."/>
            <person name="Moranska E."/>
            <person name="Grzebelus E."/>
            <person name="Grzebelus D."/>
            <person name="Ashrafi H."/>
            <person name="Zheng Z."/>
            <person name="Cheng S."/>
            <person name="Spooner D."/>
            <person name="Van Deynze A."/>
            <person name="Simon P."/>
        </authorList>
    </citation>
    <scope>NUCLEOTIDE SEQUENCE [LARGE SCALE GENOMIC DNA]</scope>
    <source>
        <tissue evidence="12">Leaf</tissue>
    </source>
</reference>
<dbReference type="GO" id="GO:0030422">
    <property type="term" value="P:siRNA processing"/>
    <property type="evidence" value="ECO:0007669"/>
    <property type="project" value="TreeGrafter"/>
</dbReference>
<dbReference type="InterPro" id="IPR000999">
    <property type="entry name" value="RNase_III_dom"/>
</dbReference>
<sequence>MEMLKNDDEDDCLEMLEAIKSVEQILNYKFKDQKLLEKALTHPSYTKSESYERLEIVGDAALGLAIINFAYLAYPHHDPGVLSIIRSANISTEKLARVAISSGLYKYVRHNSPSLDHKVKKFTELVQQEEDITIYGGEMKAPKVLADIVESVIGAVYEDLCFDLKATWLVVGGLLEPIITPQMLQKKPQPVSQLFELCQKNGQQVDIKQTRENDKTTAKVVFLKMVRSELPNEKQFSLKKKWAKPTYRLVREEGPNHAKTYVCSVSLKVGDYLFCQEGEVKSRRKDAEGSAALAMLLGLHDKDLL</sequence>
<dbReference type="Gene3D" id="3.30.160.20">
    <property type="match status" value="1"/>
</dbReference>
<evidence type="ECO:0000259" key="11">
    <source>
        <dbReference type="PROSITE" id="PS50142"/>
    </source>
</evidence>
<dbReference type="PANTHER" id="PTHR14950">
    <property type="entry name" value="DICER-RELATED"/>
    <property type="match status" value="1"/>
</dbReference>
<dbReference type="InterPro" id="IPR014720">
    <property type="entry name" value="dsRBD_dom"/>
</dbReference>
<dbReference type="STRING" id="79200.A0A175YGG0"/>
<evidence type="ECO:0000256" key="5">
    <source>
        <dbReference type="ARBA" id="ARBA00022759"/>
    </source>
</evidence>
<protein>
    <recommendedName>
        <fullName evidence="13">RNase III domain-containing protein</fullName>
    </recommendedName>
</protein>
<dbReference type="Pfam" id="PF00035">
    <property type="entry name" value="dsrm"/>
    <property type="match status" value="1"/>
</dbReference>
<feature type="domain" description="DRBM" evidence="10">
    <location>
        <begin position="189"/>
        <end position="301"/>
    </location>
</feature>
<evidence type="ECO:0000259" key="10">
    <source>
        <dbReference type="PROSITE" id="PS50137"/>
    </source>
</evidence>
<evidence type="ECO:0000256" key="6">
    <source>
        <dbReference type="ARBA" id="ARBA00022801"/>
    </source>
</evidence>
<keyword evidence="3" id="KW-0540">Nuclease</keyword>
<comment type="cofactor">
    <cofactor evidence="2">
        <name>Mg(2+)</name>
        <dbReference type="ChEBI" id="CHEBI:18420"/>
    </cofactor>
</comment>
<evidence type="ECO:0000256" key="9">
    <source>
        <dbReference type="PROSITE-ProRule" id="PRU00266"/>
    </source>
</evidence>
<dbReference type="Gramene" id="KZM82766">
    <property type="protein sequence ID" value="KZM82766"/>
    <property type="gene ID" value="DCAR_030335"/>
</dbReference>
<dbReference type="SUPFAM" id="SSF54768">
    <property type="entry name" value="dsRNA-binding domain-like"/>
    <property type="match status" value="1"/>
</dbReference>
<evidence type="ECO:0000256" key="7">
    <source>
        <dbReference type="ARBA" id="ARBA00022842"/>
    </source>
</evidence>
<comment type="caution">
    <text evidence="12">The sequence shown here is derived from an EMBL/GenBank/DDBJ whole genome shotgun (WGS) entry which is preliminary data.</text>
</comment>
<organism evidence="12">
    <name type="scientific">Daucus carota subsp. sativus</name>
    <name type="common">Carrot</name>
    <dbReference type="NCBI Taxonomy" id="79200"/>
    <lineage>
        <taxon>Eukaryota</taxon>
        <taxon>Viridiplantae</taxon>
        <taxon>Streptophyta</taxon>
        <taxon>Embryophyta</taxon>
        <taxon>Tracheophyta</taxon>
        <taxon>Spermatophyta</taxon>
        <taxon>Magnoliopsida</taxon>
        <taxon>eudicotyledons</taxon>
        <taxon>Gunneridae</taxon>
        <taxon>Pentapetalae</taxon>
        <taxon>asterids</taxon>
        <taxon>campanulids</taxon>
        <taxon>Apiales</taxon>
        <taxon>Apiaceae</taxon>
        <taxon>Apioideae</taxon>
        <taxon>Scandiceae</taxon>
        <taxon>Daucinae</taxon>
        <taxon>Daucus</taxon>
        <taxon>Daucus sect. Daucus</taxon>
    </lineage>
</organism>
<dbReference type="CDD" id="cd00593">
    <property type="entry name" value="RIBOc"/>
    <property type="match status" value="1"/>
</dbReference>
<keyword evidence="5" id="KW-0255">Endonuclease</keyword>
<dbReference type="OMA" id="HDANEPG"/>
<evidence type="ECO:0000256" key="1">
    <source>
        <dbReference type="ARBA" id="ARBA00001936"/>
    </source>
</evidence>
<dbReference type="GO" id="GO:0003723">
    <property type="term" value="F:RNA binding"/>
    <property type="evidence" value="ECO:0007669"/>
    <property type="project" value="UniProtKB-UniRule"/>
</dbReference>
<dbReference type="GO" id="GO:0005634">
    <property type="term" value="C:nucleus"/>
    <property type="evidence" value="ECO:0007669"/>
    <property type="project" value="TreeGrafter"/>
</dbReference>
<comment type="cofactor">
    <cofactor evidence="1">
        <name>Mn(2+)</name>
        <dbReference type="ChEBI" id="CHEBI:29035"/>
    </cofactor>
</comment>
<dbReference type="SUPFAM" id="SSF69065">
    <property type="entry name" value="RNase III domain-like"/>
    <property type="match status" value="1"/>
</dbReference>
<dbReference type="GO" id="GO:0046872">
    <property type="term" value="F:metal ion binding"/>
    <property type="evidence" value="ECO:0007669"/>
    <property type="project" value="UniProtKB-KW"/>
</dbReference>
<name>A0A175YGG0_DAUCS</name>
<dbReference type="InterPro" id="IPR036389">
    <property type="entry name" value="RNase_III_sf"/>
</dbReference>
<evidence type="ECO:0000256" key="8">
    <source>
        <dbReference type="ARBA" id="ARBA00022884"/>
    </source>
</evidence>